<dbReference type="AlphaFoldDB" id="I0WHE0"/>
<evidence type="ECO:0000256" key="3">
    <source>
        <dbReference type="ARBA" id="ARBA00022989"/>
    </source>
</evidence>
<evidence type="ECO:0000256" key="1">
    <source>
        <dbReference type="ARBA" id="ARBA00004127"/>
    </source>
</evidence>
<feature type="transmembrane region" description="Helical" evidence="5">
    <location>
        <begin position="55"/>
        <end position="73"/>
    </location>
</feature>
<accession>I0WHE0</accession>
<proteinExistence type="predicted"/>
<sequence>MTLTGRLLPHRRRKEPAVDVGLQAERTAMAWQRTALGVGGVSALLLHLAAGNLPAAVPGLAGLSAALLLLVLSEQRYVRIVNKVGAGEPPPAPGLVRLIAAGAVVLAVSALALLLLTDA</sequence>
<dbReference type="EMBL" id="AJJH01000151">
    <property type="protein sequence ID" value="EID75806.1"/>
    <property type="molecule type" value="Genomic_DNA"/>
</dbReference>
<dbReference type="InterPro" id="IPR003807">
    <property type="entry name" value="DUF202"/>
</dbReference>
<evidence type="ECO:0000313" key="8">
    <source>
        <dbReference type="Proteomes" id="UP000006447"/>
    </source>
</evidence>
<comment type="caution">
    <text evidence="7">The sequence shown here is derived from an EMBL/GenBank/DDBJ whole genome shotgun (WGS) entry which is preliminary data.</text>
</comment>
<dbReference type="RefSeq" id="WP_007299905.1">
    <property type="nucleotide sequence ID" value="NZ_AJJH01000151.1"/>
</dbReference>
<name>I0WHE0_RHOOP</name>
<keyword evidence="2 5" id="KW-0812">Transmembrane</keyword>
<keyword evidence="3 5" id="KW-1133">Transmembrane helix</keyword>
<gene>
    <name evidence="7" type="ORF">W59_27476</name>
</gene>
<feature type="transmembrane region" description="Helical" evidence="5">
    <location>
        <begin position="94"/>
        <end position="116"/>
    </location>
</feature>
<organism evidence="7 8">
    <name type="scientific">Rhodococcus opacus RKJ300 = JCM 13270</name>
    <dbReference type="NCBI Taxonomy" id="1165867"/>
    <lineage>
        <taxon>Bacteria</taxon>
        <taxon>Bacillati</taxon>
        <taxon>Actinomycetota</taxon>
        <taxon>Actinomycetes</taxon>
        <taxon>Mycobacteriales</taxon>
        <taxon>Nocardiaceae</taxon>
        <taxon>Rhodococcus</taxon>
    </lineage>
</organism>
<evidence type="ECO:0000256" key="5">
    <source>
        <dbReference type="SAM" id="Phobius"/>
    </source>
</evidence>
<protein>
    <recommendedName>
        <fullName evidence="6">DUF202 domain-containing protein</fullName>
    </recommendedName>
</protein>
<dbReference type="PATRIC" id="fig|1165867.3.peg.5624"/>
<evidence type="ECO:0000313" key="7">
    <source>
        <dbReference type="EMBL" id="EID75806.1"/>
    </source>
</evidence>
<keyword evidence="4 5" id="KW-0472">Membrane</keyword>
<dbReference type="Proteomes" id="UP000006447">
    <property type="component" value="Unassembled WGS sequence"/>
</dbReference>
<evidence type="ECO:0000256" key="4">
    <source>
        <dbReference type="ARBA" id="ARBA00023136"/>
    </source>
</evidence>
<comment type="subcellular location">
    <subcellularLocation>
        <location evidence="1">Endomembrane system</location>
        <topology evidence="1">Multi-pass membrane protein</topology>
    </subcellularLocation>
</comment>
<feature type="domain" description="DUF202" evidence="6">
    <location>
        <begin position="19"/>
        <end position="82"/>
    </location>
</feature>
<dbReference type="Pfam" id="PF02656">
    <property type="entry name" value="DUF202"/>
    <property type="match status" value="1"/>
</dbReference>
<evidence type="ECO:0000259" key="6">
    <source>
        <dbReference type="Pfam" id="PF02656"/>
    </source>
</evidence>
<evidence type="ECO:0000256" key="2">
    <source>
        <dbReference type="ARBA" id="ARBA00022692"/>
    </source>
</evidence>
<reference evidence="7 8" key="1">
    <citation type="journal article" date="2012" name="J. Bacteriol.">
        <title>Draft genome sequence of the nitrophenol-degrading actinomycete Rhodococcus imtechensis RKJ300.</title>
        <authorList>
            <person name="Vikram S."/>
            <person name="Kumar S."/>
            <person name="Subramanian S."/>
            <person name="Raghava G.P."/>
        </authorList>
    </citation>
    <scope>NUCLEOTIDE SEQUENCE [LARGE SCALE GENOMIC DNA]</scope>
    <source>
        <strain evidence="7 8">RKJ300</strain>
    </source>
</reference>
<dbReference type="GO" id="GO:0012505">
    <property type="term" value="C:endomembrane system"/>
    <property type="evidence" value="ECO:0007669"/>
    <property type="project" value="UniProtKB-SubCell"/>
</dbReference>